<evidence type="ECO:0000313" key="4">
    <source>
        <dbReference type="EMBL" id="KAG9683155.1"/>
    </source>
</evidence>
<evidence type="ECO:0000313" key="5">
    <source>
        <dbReference type="Proteomes" id="UP000779574"/>
    </source>
</evidence>
<evidence type="ECO:0000259" key="3">
    <source>
        <dbReference type="Pfam" id="PF19327"/>
    </source>
</evidence>
<feature type="domain" description="ATP adenylyltransferase C-terminal" evidence="2">
    <location>
        <begin position="366"/>
        <end position="468"/>
    </location>
</feature>
<evidence type="ECO:0000256" key="1">
    <source>
        <dbReference type="SAM" id="MobiDB-lite"/>
    </source>
</evidence>
<proteinExistence type="predicted"/>
<dbReference type="GO" id="GO:0009117">
    <property type="term" value="P:nucleotide metabolic process"/>
    <property type="evidence" value="ECO:0007669"/>
    <property type="project" value="InterPro"/>
</dbReference>
<feature type="compositionally biased region" description="Low complexity" evidence="1">
    <location>
        <begin position="28"/>
        <end position="39"/>
    </location>
</feature>
<dbReference type="GO" id="GO:0005524">
    <property type="term" value="F:ATP binding"/>
    <property type="evidence" value="ECO:0007669"/>
    <property type="project" value="InterPro"/>
</dbReference>
<protein>
    <recommendedName>
        <fullName evidence="6">ATP adenylyltransferase</fullName>
    </recommendedName>
</protein>
<dbReference type="Pfam" id="PF19327">
    <property type="entry name" value="Ap4A_phos_N"/>
    <property type="match status" value="1"/>
</dbReference>
<evidence type="ECO:0008006" key="6">
    <source>
        <dbReference type="Google" id="ProtNLM"/>
    </source>
</evidence>
<dbReference type="Proteomes" id="UP000779574">
    <property type="component" value="Unassembled WGS sequence"/>
</dbReference>
<feature type="compositionally biased region" description="Polar residues" evidence="1">
    <location>
        <begin position="73"/>
        <end position="88"/>
    </location>
</feature>
<feature type="compositionally biased region" description="Polar residues" evidence="1">
    <location>
        <begin position="96"/>
        <end position="111"/>
    </location>
</feature>
<dbReference type="InterPro" id="IPR036265">
    <property type="entry name" value="HIT-like_sf"/>
</dbReference>
<feature type="region of interest" description="Disordered" evidence="1">
    <location>
        <begin position="1"/>
        <end position="153"/>
    </location>
</feature>
<dbReference type="InterPro" id="IPR043171">
    <property type="entry name" value="Ap4A_phos1/2-like"/>
</dbReference>
<dbReference type="Gene3D" id="3.30.428.70">
    <property type="match status" value="1"/>
</dbReference>
<dbReference type="InterPro" id="IPR019200">
    <property type="entry name" value="ATP_adenylylTrfase_C"/>
</dbReference>
<feature type="non-terminal residue" evidence="4">
    <location>
        <position position="1"/>
    </location>
</feature>
<dbReference type="OrthoDB" id="10267950at2759"/>
<dbReference type="GO" id="GO:0003877">
    <property type="term" value="F:ATP:ADP adenylyltransferase activity"/>
    <property type="evidence" value="ECO:0007669"/>
    <property type="project" value="InterPro"/>
</dbReference>
<feature type="compositionally biased region" description="Polar residues" evidence="1">
    <location>
        <begin position="1"/>
        <end position="13"/>
    </location>
</feature>
<reference evidence="4" key="2">
    <citation type="submission" date="2021-08" db="EMBL/GenBank/DDBJ databases">
        <authorList>
            <person name="Gostincar C."/>
            <person name="Sun X."/>
            <person name="Song Z."/>
            <person name="Gunde-Cimerman N."/>
        </authorList>
    </citation>
    <scope>NUCLEOTIDE SEQUENCE</scope>
    <source>
        <strain evidence="4">EXF-9911</strain>
    </source>
</reference>
<dbReference type="SUPFAM" id="SSF54197">
    <property type="entry name" value="HIT-like"/>
    <property type="match status" value="1"/>
</dbReference>
<dbReference type="InterPro" id="IPR045759">
    <property type="entry name" value="Ap4A_phos1/2_N"/>
</dbReference>
<evidence type="ECO:0000259" key="2">
    <source>
        <dbReference type="Pfam" id="PF09830"/>
    </source>
</evidence>
<dbReference type="AlphaFoldDB" id="A0A9P8E877"/>
<sequence length="471" mass="51803">MTSQRFTFVNVTAPQDAVSEGNKKRIRSAAAASGWAQGARPKIHQNSASSENPRFSHPVDLNSLLEAPEKPEGSNNSDPIPTRNPSSISDRRFIWESTNARRTSTTKSGPTELSDEVVRSNIKRKRTPRSSQTSSSRRRTLASSSSASVSSQSYVASPTSAVSAWISSIGTPDATLTTPNSELVSPYDLGSGSYDAFNCYPVHTKPWHDRVLHHMMTVFAPRGWPALGITQEEGLKWERFMTQHALADTALFNVRLLFASDPEEVVTDLGSTHRLLVNKYGIFRPMTVIPTRHYALQTDDLDLSDINAAWSVLKAFQTPSLIIYNCGINAGSSQGHKHTQVFPLPIHPLWPSRATSSDAISADIKHVPFKHYVLRLPAPADASTVYEAYLRLLESSREVLARSGEGSRDYNVAVTADWIAVIPRRTSNGPYGANAAGMLGIVYLPDREERDKWSQLGYTKQLVAFGIPIDA</sequence>
<feature type="compositionally biased region" description="Low complexity" evidence="1">
    <location>
        <begin position="129"/>
        <end position="153"/>
    </location>
</feature>
<feature type="domain" description="Ap4A phosphorylase 1/2 N-terminal" evidence="3">
    <location>
        <begin position="260"/>
        <end position="348"/>
    </location>
</feature>
<dbReference type="InterPro" id="IPR009163">
    <property type="entry name" value="Ap4A_phos1/2"/>
</dbReference>
<name>A0A9P8E877_AURME</name>
<gene>
    <name evidence="4" type="ORF">KCU76_g13292</name>
</gene>
<dbReference type="Pfam" id="PF09830">
    <property type="entry name" value="ATP_transf"/>
    <property type="match status" value="1"/>
</dbReference>
<dbReference type="PANTHER" id="PTHR38420">
    <property type="entry name" value="AP-4-A PHOSPHORYLASE II"/>
    <property type="match status" value="1"/>
</dbReference>
<organism evidence="4 5">
    <name type="scientific">Aureobasidium melanogenum</name>
    <name type="common">Aureobasidium pullulans var. melanogenum</name>
    <dbReference type="NCBI Taxonomy" id="46634"/>
    <lineage>
        <taxon>Eukaryota</taxon>
        <taxon>Fungi</taxon>
        <taxon>Dikarya</taxon>
        <taxon>Ascomycota</taxon>
        <taxon>Pezizomycotina</taxon>
        <taxon>Dothideomycetes</taxon>
        <taxon>Dothideomycetidae</taxon>
        <taxon>Dothideales</taxon>
        <taxon>Saccotheciaceae</taxon>
        <taxon>Aureobasidium</taxon>
    </lineage>
</organism>
<comment type="caution">
    <text evidence="4">The sequence shown here is derived from an EMBL/GenBank/DDBJ whole genome shotgun (WGS) entry which is preliminary data.</text>
</comment>
<accession>A0A9P8E877</accession>
<reference evidence="4" key="1">
    <citation type="journal article" date="2021" name="J Fungi (Basel)">
        <title>Virulence traits and population genomics of the black yeast Aureobasidium melanogenum.</title>
        <authorList>
            <person name="Cernosa A."/>
            <person name="Sun X."/>
            <person name="Gostincar C."/>
            <person name="Fang C."/>
            <person name="Gunde-Cimerman N."/>
            <person name="Song Z."/>
        </authorList>
    </citation>
    <scope>NUCLEOTIDE SEQUENCE</scope>
    <source>
        <strain evidence="4">EXF-9911</strain>
    </source>
</reference>
<dbReference type="EMBL" id="JAHFXF010000736">
    <property type="protein sequence ID" value="KAG9683155.1"/>
    <property type="molecule type" value="Genomic_DNA"/>
</dbReference>
<dbReference type="PANTHER" id="PTHR38420:SF1">
    <property type="entry name" value="PUTATIVE (AFU_ORTHOLOGUE AFUA_5G14690)-RELATED"/>
    <property type="match status" value="1"/>
</dbReference>
<feature type="compositionally biased region" description="Polar residues" evidence="1">
    <location>
        <begin position="44"/>
        <end position="53"/>
    </location>
</feature>